<reference evidence="1" key="1">
    <citation type="submission" date="2019-04" db="EMBL/GenBank/DDBJ databases">
        <authorList>
            <person name="Alioto T."/>
            <person name="Alioto T."/>
        </authorList>
    </citation>
    <scope>NUCLEOTIDE SEQUENCE [LARGE SCALE GENOMIC DNA]</scope>
</reference>
<protein>
    <submittedName>
        <fullName evidence="1">Uncharacterized protein</fullName>
    </submittedName>
</protein>
<dbReference type="AlphaFoldDB" id="A0A5E4AQU2"/>
<evidence type="ECO:0000313" key="1">
    <source>
        <dbReference type="EMBL" id="VTJ59674.1"/>
    </source>
</evidence>
<comment type="caution">
    <text evidence="1">The sequence shown here is derived from an EMBL/GenBank/DDBJ whole genome shotgun (WGS) entry which is preliminary data.</text>
</comment>
<keyword evidence="2" id="KW-1185">Reference proteome</keyword>
<organism evidence="1 2">
    <name type="scientific">Marmota monax</name>
    <name type="common">Woodchuck</name>
    <dbReference type="NCBI Taxonomy" id="9995"/>
    <lineage>
        <taxon>Eukaryota</taxon>
        <taxon>Metazoa</taxon>
        <taxon>Chordata</taxon>
        <taxon>Craniata</taxon>
        <taxon>Vertebrata</taxon>
        <taxon>Euteleostomi</taxon>
        <taxon>Mammalia</taxon>
        <taxon>Eutheria</taxon>
        <taxon>Euarchontoglires</taxon>
        <taxon>Glires</taxon>
        <taxon>Rodentia</taxon>
        <taxon>Sciuromorpha</taxon>
        <taxon>Sciuridae</taxon>
        <taxon>Xerinae</taxon>
        <taxon>Marmotini</taxon>
        <taxon>Marmota</taxon>
    </lineage>
</organism>
<evidence type="ECO:0000313" key="2">
    <source>
        <dbReference type="Proteomes" id="UP000335636"/>
    </source>
</evidence>
<name>A0A5E4AQU2_MARMO</name>
<accession>A0A5E4AQU2</accession>
<gene>
    <name evidence="1" type="ORF">MONAX_5E010515</name>
</gene>
<dbReference type="Proteomes" id="UP000335636">
    <property type="component" value="Unassembled WGS sequence"/>
</dbReference>
<sequence>MLFSVDISLATVSQGESVCSTSAGCQPRGCAGESAGLAARGGRRVYRAAAAAEEQRACSPRAPSEPPGG</sequence>
<dbReference type="EMBL" id="CABDUW010000126">
    <property type="protein sequence ID" value="VTJ59674.1"/>
    <property type="molecule type" value="Genomic_DNA"/>
</dbReference>
<proteinExistence type="predicted"/>